<accession>A0A1Q9DFC7</accession>
<feature type="compositionally biased region" description="Basic and acidic residues" evidence="1">
    <location>
        <begin position="276"/>
        <end position="286"/>
    </location>
</feature>
<protein>
    <submittedName>
        <fullName evidence="2">Uncharacterized protein</fullName>
    </submittedName>
</protein>
<organism evidence="2 3">
    <name type="scientific">Symbiodinium microadriaticum</name>
    <name type="common">Dinoflagellate</name>
    <name type="synonym">Zooxanthella microadriatica</name>
    <dbReference type="NCBI Taxonomy" id="2951"/>
    <lineage>
        <taxon>Eukaryota</taxon>
        <taxon>Sar</taxon>
        <taxon>Alveolata</taxon>
        <taxon>Dinophyceae</taxon>
        <taxon>Suessiales</taxon>
        <taxon>Symbiodiniaceae</taxon>
        <taxon>Symbiodinium</taxon>
    </lineage>
</organism>
<evidence type="ECO:0000313" key="3">
    <source>
        <dbReference type="Proteomes" id="UP000186817"/>
    </source>
</evidence>
<feature type="region of interest" description="Disordered" evidence="1">
    <location>
        <begin position="232"/>
        <end position="286"/>
    </location>
</feature>
<gene>
    <name evidence="2" type="ORF">AK812_SmicGene24187</name>
</gene>
<comment type="caution">
    <text evidence="2">The sequence shown here is derived from an EMBL/GenBank/DDBJ whole genome shotgun (WGS) entry which is preliminary data.</text>
</comment>
<dbReference type="GO" id="GO:0003676">
    <property type="term" value="F:nucleic acid binding"/>
    <property type="evidence" value="ECO:0007669"/>
    <property type="project" value="InterPro"/>
</dbReference>
<keyword evidence="3" id="KW-1185">Reference proteome</keyword>
<feature type="compositionally biased region" description="Basic and acidic residues" evidence="1">
    <location>
        <begin position="232"/>
        <end position="253"/>
    </location>
</feature>
<dbReference type="AlphaFoldDB" id="A0A1Q9DFC7"/>
<reference evidence="2 3" key="1">
    <citation type="submission" date="2016-02" db="EMBL/GenBank/DDBJ databases">
        <title>Genome analysis of coral dinoflagellate symbionts highlights evolutionary adaptations to a symbiotic lifestyle.</title>
        <authorList>
            <person name="Aranda M."/>
            <person name="Li Y."/>
            <person name="Liew Y.J."/>
            <person name="Baumgarten S."/>
            <person name="Simakov O."/>
            <person name="Wilson M."/>
            <person name="Piel J."/>
            <person name="Ashoor H."/>
            <person name="Bougouffa S."/>
            <person name="Bajic V.B."/>
            <person name="Ryu T."/>
            <person name="Ravasi T."/>
            <person name="Bayer T."/>
            <person name="Micklem G."/>
            <person name="Kim H."/>
            <person name="Bhak J."/>
            <person name="Lajeunesse T.C."/>
            <person name="Voolstra C.R."/>
        </authorList>
    </citation>
    <scope>NUCLEOTIDE SEQUENCE [LARGE SCALE GENOMIC DNA]</scope>
    <source>
        <strain evidence="2 3">CCMP2467</strain>
    </source>
</reference>
<proteinExistence type="predicted"/>
<evidence type="ECO:0000256" key="1">
    <source>
        <dbReference type="SAM" id="MobiDB-lite"/>
    </source>
</evidence>
<feature type="region of interest" description="Disordered" evidence="1">
    <location>
        <begin position="307"/>
        <end position="346"/>
    </location>
</feature>
<name>A0A1Q9DFC7_SYMMI</name>
<evidence type="ECO:0000313" key="2">
    <source>
        <dbReference type="EMBL" id="OLP93855.1"/>
    </source>
</evidence>
<dbReference type="InterPro" id="IPR036397">
    <property type="entry name" value="RNaseH_sf"/>
</dbReference>
<sequence length="432" mass="46892">MRRAADMGVGNDDEAREVLVARDVATQVIAAIPTPSRLTEDVAEALKRLIGRRKVKLAYSDVAPEFDAAMAQLKIPIDHSYQDCQFSCRANQEVINTVATSLLHAGLPAQYWHFALNCVTHNLNIEDVEGDGDSAWKRMTGEHFKGKAIPFGVKVFFKPTDTREKTYAGKFDPKGVPGIFAGVNLSMNAAVPRKLAQPYLTEVVALPDELVFLLKDEYEHMNSTLEGLTDNKRLQGKEIKDKDDVDRPSHGGNDDDDDDGGGDPKGKFPPDPGEVDEGHGIGDDPLDDYYKAVDALGDKVLERAEADAGALRAPTSSSTLVRADGSVPHDDVGPSGRLIPKGGEEDPGDILCRLKDGKLVSDDVEHWSTGTKGDGKIYLNDDGEACKIDKRGIFRTRLAATAGESKRAAVGKKLVDKVLGKMIFPKIIQCND</sequence>
<dbReference type="EMBL" id="LSRX01000566">
    <property type="protein sequence ID" value="OLP93855.1"/>
    <property type="molecule type" value="Genomic_DNA"/>
</dbReference>
<dbReference type="Gene3D" id="3.30.420.10">
    <property type="entry name" value="Ribonuclease H-like superfamily/Ribonuclease H"/>
    <property type="match status" value="1"/>
</dbReference>
<dbReference type="OrthoDB" id="448025at2759"/>
<dbReference type="Proteomes" id="UP000186817">
    <property type="component" value="Unassembled WGS sequence"/>
</dbReference>